<evidence type="ECO:0000256" key="3">
    <source>
        <dbReference type="ARBA" id="ARBA00022989"/>
    </source>
</evidence>
<protein>
    <submittedName>
        <fullName evidence="7">Sterol desaturase family protein</fullName>
    </submittedName>
</protein>
<dbReference type="PANTHER" id="PTHR11863">
    <property type="entry name" value="STEROL DESATURASE"/>
    <property type="match status" value="1"/>
</dbReference>
<comment type="caution">
    <text evidence="7">The sequence shown here is derived from an EMBL/GenBank/DDBJ whole genome shotgun (WGS) entry which is preliminary data.</text>
</comment>
<accession>A0A502CS98</accession>
<proteinExistence type="predicted"/>
<feature type="transmembrane region" description="Helical" evidence="5">
    <location>
        <begin position="44"/>
        <end position="66"/>
    </location>
</feature>
<evidence type="ECO:0000256" key="2">
    <source>
        <dbReference type="ARBA" id="ARBA00022692"/>
    </source>
</evidence>
<evidence type="ECO:0000313" key="7">
    <source>
        <dbReference type="EMBL" id="TPG14591.1"/>
    </source>
</evidence>
<keyword evidence="2 5" id="KW-0812">Transmembrane</keyword>
<keyword evidence="4 5" id="KW-0472">Membrane</keyword>
<dbReference type="GO" id="GO:0016020">
    <property type="term" value="C:membrane"/>
    <property type="evidence" value="ECO:0007669"/>
    <property type="project" value="UniProtKB-SubCell"/>
</dbReference>
<sequence>MPRPRGDRTLMIASGAALAGAALTLFFAERKRPLRRPTQVEPARSIANLALGAISMATVALVEMPLTRPLAARAQRDRRGVVQMMPLPDWLRDAAAVLLMDYTIYLWHIATHKVPLLWRFHLVHHIDLDLDTTTALRFHGIDMAISAPVRAAQVAVIGVSPRALAIWQRWFFISVLFHHSNLRLPERFERLLARFVTTPRMHGIHHSAVRSETDSNWSSGFALWDHLHRTFRLDVPQDKISIGVPAYRDPNALRVLPSLEMPFGPEHDAWSASPVRNPTAIQ</sequence>
<reference evidence="7 8" key="1">
    <citation type="journal article" date="2019" name="Environ. Microbiol.">
        <title>Species interactions and distinct microbial communities in high Arctic permafrost affected cryosols are associated with the CH4 and CO2 gas fluxes.</title>
        <authorList>
            <person name="Altshuler I."/>
            <person name="Hamel J."/>
            <person name="Turney S."/>
            <person name="Magnuson E."/>
            <person name="Levesque R."/>
            <person name="Greer C."/>
            <person name="Whyte L.G."/>
        </authorList>
    </citation>
    <scope>NUCLEOTIDE SEQUENCE [LARGE SCALE GENOMIC DNA]</scope>
    <source>
        <strain evidence="7 8">S5.1</strain>
    </source>
</reference>
<evidence type="ECO:0000313" key="8">
    <source>
        <dbReference type="Proteomes" id="UP000318413"/>
    </source>
</evidence>
<organism evidence="7 8">
    <name type="scientific">Sphingomonas oligophenolica</name>
    <dbReference type="NCBI Taxonomy" id="301154"/>
    <lineage>
        <taxon>Bacteria</taxon>
        <taxon>Pseudomonadati</taxon>
        <taxon>Pseudomonadota</taxon>
        <taxon>Alphaproteobacteria</taxon>
        <taxon>Sphingomonadales</taxon>
        <taxon>Sphingomonadaceae</taxon>
        <taxon>Sphingomonas</taxon>
    </lineage>
</organism>
<dbReference type="Pfam" id="PF04116">
    <property type="entry name" value="FA_hydroxylase"/>
    <property type="match status" value="1"/>
</dbReference>
<dbReference type="GO" id="GO:0016491">
    <property type="term" value="F:oxidoreductase activity"/>
    <property type="evidence" value="ECO:0007669"/>
    <property type="project" value="InterPro"/>
</dbReference>
<dbReference type="InterPro" id="IPR050307">
    <property type="entry name" value="Sterol_Desaturase_Related"/>
</dbReference>
<dbReference type="EMBL" id="RCZK01000002">
    <property type="protein sequence ID" value="TPG14591.1"/>
    <property type="molecule type" value="Genomic_DNA"/>
</dbReference>
<dbReference type="Proteomes" id="UP000318413">
    <property type="component" value="Unassembled WGS sequence"/>
</dbReference>
<keyword evidence="3 5" id="KW-1133">Transmembrane helix</keyword>
<evidence type="ECO:0000256" key="5">
    <source>
        <dbReference type="SAM" id="Phobius"/>
    </source>
</evidence>
<keyword evidence="8" id="KW-1185">Reference proteome</keyword>
<feature type="domain" description="Fatty acid hydroxylase" evidence="6">
    <location>
        <begin position="95"/>
        <end position="230"/>
    </location>
</feature>
<evidence type="ECO:0000256" key="1">
    <source>
        <dbReference type="ARBA" id="ARBA00004370"/>
    </source>
</evidence>
<name>A0A502CS98_9SPHN</name>
<evidence type="ECO:0000256" key="4">
    <source>
        <dbReference type="ARBA" id="ARBA00023136"/>
    </source>
</evidence>
<dbReference type="OrthoDB" id="9770329at2"/>
<dbReference type="AlphaFoldDB" id="A0A502CS98"/>
<gene>
    <name evidence="7" type="ORF">EAH84_03150</name>
</gene>
<evidence type="ECO:0000259" key="6">
    <source>
        <dbReference type="Pfam" id="PF04116"/>
    </source>
</evidence>
<dbReference type="GO" id="GO:0005506">
    <property type="term" value="F:iron ion binding"/>
    <property type="evidence" value="ECO:0007669"/>
    <property type="project" value="InterPro"/>
</dbReference>
<dbReference type="InterPro" id="IPR006694">
    <property type="entry name" value="Fatty_acid_hydroxylase"/>
</dbReference>
<comment type="subcellular location">
    <subcellularLocation>
        <location evidence="1">Membrane</location>
    </subcellularLocation>
</comment>
<dbReference type="GO" id="GO:0008610">
    <property type="term" value="P:lipid biosynthetic process"/>
    <property type="evidence" value="ECO:0007669"/>
    <property type="project" value="InterPro"/>
</dbReference>